<gene>
    <name evidence="7" type="ORF">S01H4_20839</name>
</gene>
<dbReference type="GO" id="GO:0046872">
    <property type="term" value="F:metal ion binding"/>
    <property type="evidence" value="ECO:0007669"/>
    <property type="project" value="UniProtKB-KW"/>
</dbReference>
<dbReference type="InterPro" id="IPR007516">
    <property type="entry name" value="Co_F420_Hydgase/DH_bsu_N"/>
</dbReference>
<evidence type="ECO:0000313" key="7">
    <source>
        <dbReference type="EMBL" id="GAG67795.1"/>
    </source>
</evidence>
<dbReference type="PROSITE" id="PS50943">
    <property type="entry name" value="HTH_CROC1"/>
    <property type="match status" value="1"/>
</dbReference>
<proteinExistence type="predicted"/>
<keyword evidence="5" id="KW-0411">Iron-sulfur</keyword>
<name>X0ZDS8_9ZZZZ</name>
<dbReference type="GO" id="GO:0051536">
    <property type="term" value="F:iron-sulfur cluster binding"/>
    <property type="evidence" value="ECO:0007669"/>
    <property type="project" value="UniProtKB-KW"/>
</dbReference>
<dbReference type="InterPro" id="IPR007525">
    <property type="entry name" value="FrhB_FdhB_C"/>
</dbReference>
<dbReference type="PANTHER" id="PTHR31332">
    <property type="entry name" value="7-HYDROXYMETHYL CHLOROPHYLL A REDUCTASE, CHLOROPLASTIC"/>
    <property type="match status" value="1"/>
</dbReference>
<keyword evidence="2" id="KW-0479">Metal-binding</keyword>
<evidence type="ECO:0000256" key="2">
    <source>
        <dbReference type="ARBA" id="ARBA00022723"/>
    </source>
</evidence>
<reference evidence="7" key="1">
    <citation type="journal article" date="2014" name="Front. Microbiol.">
        <title>High frequency of phylogenetically diverse reductive dehalogenase-homologous genes in deep subseafloor sedimentary metagenomes.</title>
        <authorList>
            <person name="Kawai M."/>
            <person name="Futagami T."/>
            <person name="Toyoda A."/>
            <person name="Takaki Y."/>
            <person name="Nishi S."/>
            <person name="Hori S."/>
            <person name="Arai W."/>
            <person name="Tsubouchi T."/>
            <person name="Morono Y."/>
            <person name="Uchiyama I."/>
            <person name="Ito T."/>
            <person name="Fujiyama A."/>
            <person name="Inagaki F."/>
            <person name="Takami H."/>
        </authorList>
    </citation>
    <scope>NUCLEOTIDE SEQUENCE</scope>
    <source>
        <strain evidence="7">Expedition CK06-06</strain>
    </source>
</reference>
<dbReference type="InterPro" id="IPR045220">
    <property type="entry name" value="FRHB/FDHB/HCAR-like"/>
</dbReference>
<dbReference type="Pfam" id="PF04432">
    <property type="entry name" value="FrhB_FdhB_C"/>
    <property type="match status" value="1"/>
</dbReference>
<feature type="non-terminal residue" evidence="7">
    <location>
        <position position="1"/>
    </location>
</feature>
<keyword evidence="4" id="KW-0408">Iron</keyword>
<evidence type="ECO:0000256" key="3">
    <source>
        <dbReference type="ARBA" id="ARBA00023002"/>
    </source>
</evidence>
<comment type="cofactor">
    <cofactor evidence="1">
        <name>FAD</name>
        <dbReference type="ChEBI" id="CHEBI:57692"/>
    </cofactor>
</comment>
<evidence type="ECO:0000256" key="1">
    <source>
        <dbReference type="ARBA" id="ARBA00001974"/>
    </source>
</evidence>
<dbReference type="InterPro" id="IPR001387">
    <property type="entry name" value="Cro/C1-type_HTH"/>
</dbReference>
<dbReference type="NCBIfam" id="NF006807">
    <property type="entry name" value="PRK09325.1"/>
    <property type="match status" value="1"/>
</dbReference>
<dbReference type="EMBL" id="BART01009400">
    <property type="protein sequence ID" value="GAG67795.1"/>
    <property type="molecule type" value="Genomic_DNA"/>
</dbReference>
<evidence type="ECO:0000256" key="5">
    <source>
        <dbReference type="ARBA" id="ARBA00023014"/>
    </source>
</evidence>
<feature type="domain" description="HTH cro/C1-type" evidence="6">
    <location>
        <begin position="140"/>
        <end position="158"/>
    </location>
</feature>
<dbReference type="PANTHER" id="PTHR31332:SF6">
    <property type="entry name" value="FORMATE DEHYDROGENASE SUBUNIT BETA"/>
    <property type="match status" value="1"/>
</dbReference>
<dbReference type="Gene3D" id="3.10.450.750">
    <property type="match status" value="1"/>
</dbReference>
<organism evidence="7">
    <name type="scientific">marine sediment metagenome</name>
    <dbReference type="NCBI Taxonomy" id="412755"/>
    <lineage>
        <taxon>unclassified sequences</taxon>
        <taxon>metagenomes</taxon>
        <taxon>ecological metagenomes</taxon>
    </lineage>
</organism>
<keyword evidence="3" id="KW-0560">Oxidoreductase</keyword>
<dbReference type="GO" id="GO:0052592">
    <property type="term" value="F:oxidoreductase activity, acting on CH or CH2 groups, with an iron-sulfur protein as acceptor"/>
    <property type="evidence" value="ECO:0007669"/>
    <property type="project" value="TreeGrafter"/>
</dbReference>
<dbReference type="AlphaFoldDB" id="X0ZDS8"/>
<evidence type="ECO:0000259" key="6">
    <source>
        <dbReference type="PROSITE" id="PS50943"/>
    </source>
</evidence>
<accession>X0ZDS8</accession>
<evidence type="ECO:0000256" key="4">
    <source>
        <dbReference type="ARBA" id="ARBA00023004"/>
    </source>
</evidence>
<sequence>IKTYSKVGQYLEAYSARTKIDEIAKSCQDGGITSTCLHYLFDAKIIDIALGAKMSKTPWRPELIILENKEDILLSTGTKYVNNPNLKSLSELNNKQANLAVVGVPCMMQALLKSDIYNINIPALNQIKYRIGIFCMESFSYENLLKICELLNVDVSDVRKTDINKGKFFVYTNSDDELTIPIKEIGHLAREDCEVCFDLTSESADISIGSIGSPSGWNTVLIRTEAGKELYNQLIENKLIESKELSEVKPGLPLLEKIAKTKKNKCKKHIAKKKEENLRNNSAKLAIWRCS</sequence>
<comment type="caution">
    <text evidence="7">The sequence shown here is derived from an EMBL/GenBank/DDBJ whole genome shotgun (WGS) entry which is preliminary data.</text>
</comment>
<dbReference type="Pfam" id="PF04422">
    <property type="entry name" value="FrhB_FdhB_N"/>
    <property type="match status" value="1"/>
</dbReference>
<protein>
    <recommendedName>
        <fullName evidence="6">HTH cro/C1-type domain-containing protein</fullName>
    </recommendedName>
</protein>